<accession>A0A9D1R2K4</accession>
<evidence type="ECO:0000313" key="4">
    <source>
        <dbReference type="Proteomes" id="UP000824264"/>
    </source>
</evidence>
<name>A0A9D1R2K4_9BACT</name>
<evidence type="ECO:0000256" key="2">
    <source>
        <dbReference type="SAM" id="Phobius"/>
    </source>
</evidence>
<sequence length="344" mass="36554">MITTRSRSPLYVPLLLAVCGILFSVWNAQDAASVPCISAGCTLYQSFTVNGYSLWWGGVGIFTALALLAASGHAAPGRWLSGLAVLADCVLLGIMALTLPCMACMGAALLLALSYWAFRAASPDRRGGPLSRHASPLLIVWGLLFIVNIGGLVRGEVQPWAIQSPGVEDEAVARVFFSPSCSACRQLVMGMSAADARRVVWCPVAEEERDLAIILNLKQRMELADTPLNRAFLPALETPALSVWEMLHPDVLRTQFRLWCNQARVISSSEGRLPLVEFMGVPSALLKPHATAPSPAVSAPSRPSEPMFGGQSPLPGHSSTPDQDLPLDMGITGSCGGPNAVPCP</sequence>
<proteinExistence type="predicted"/>
<evidence type="ECO:0000313" key="3">
    <source>
        <dbReference type="EMBL" id="HIW78922.1"/>
    </source>
</evidence>
<reference evidence="3" key="1">
    <citation type="journal article" date="2021" name="PeerJ">
        <title>Extensive microbial diversity within the chicken gut microbiome revealed by metagenomics and culture.</title>
        <authorList>
            <person name="Gilroy R."/>
            <person name="Ravi A."/>
            <person name="Getino M."/>
            <person name="Pursley I."/>
            <person name="Horton D.L."/>
            <person name="Alikhan N.F."/>
            <person name="Baker D."/>
            <person name="Gharbi K."/>
            <person name="Hall N."/>
            <person name="Watson M."/>
            <person name="Adriaenssens E.M."/>
            <person name="Foster-Nyarko E."/>
            <person name="Jarju S."/>
            <person name="Secka A."/>
            <person name="Antonio M."/>
            <person name="Oren A."/>
            <person name="Chaudhuri R.R."/>
            <person name="La Ragione R."/>
            <person name="Hildebrand F."/>
            <person name="Pallen M.J."/>
        </authorList>
    </citation>
    <scope>NUCLEOTIDE SEQUENCE</scope>
    <source>
        <strain evidence="3">ChiSxjej5B17-1746</strain>
    </source>
</reference>
<protein>
    <submittedName>
        <fullName evidence="3">Uncharacterized protein</fullName>
    </submittedName>
</protein>
<dbReference type="Proteomes" id="UP000824264">
    <property type="component" value="Unassembled WGS sequence"/>
</dbReference>
<evidence type="ECO:0000256" key="1">
    <source>
        <dbReference type="SAM" id="MobiDB-lite"/>
    </source>
</evidence>
<keyword evidence="2" id="KW-0812">Transmembrane</keyword>
<feature type="region of interest" description="Disordered" evidence="1">
    <location>
        <begin position="289"/>
        <end position="344"/>
    </location>
</feature>
<dbReference type="AlphaFoldDB" id="A0A9D1R2K4"/>
<organism evidence="3 4">
    <name type="scientific">Candidatus Bilophila faecipullorum</name>
    <dbReference type="NCBI Taxonomy" id="2838482"/>
    <lineage>
        <taxon>Bacteria</taxon>
        <taxon>Pseudomonadati</taxon>
        <taxon>Thermodesulfobacteriota</taxon>
        <taxon>Desulfovibrionia</taxon>
        <taxon>Desulfovibrionales</taxon>
        <taxon>Desulfovibrionaceae</taxon>
        <taxon>Bilophila</taxon>
    </lineage>
</organism>
<feature type="compositionally biased region" description="Low complexity" evidence="1">
    <location>
        <begin position="289"/>
        <end position="306"/>
    </location>
</feature>
<dbReference type="EMBL" id="DXGI01000275">
    <property type="protein sequence ID" value="HIW78922.1"/>
    <property type="molecule type" value="Genomic_DNA"/>
</dbReference>
<keyword evidence="2" id="KW-1133">Transmembrane helix</keyword>
<comment type="caution">
    <text evidence="3">The sequence shown here is derived from an EMBL/GenBank/DDBJ whole genome shotgun (WGS) entry which is preliminary data.</text>
</comment>
<feature type="transmembrane region" description="Helical" evidence="2">
    <location>
        <begin position="83"/>
        <end position="116"/>
    </location>
</feature>
<feature type="transmembrane region" description="Helical" evidence="2">
    <location>
        <begin position="136"/>
        <end position="153"/>
    </location>
</feature>
<keyword evidence="2" id="KW-0472">Membrane</keyword>
<reference evidence="3" key="2">
    <citation type="submission" date="2021-04" db="EMBL/GenBank/DDBJ databases">
        <authorList>
            <person name="Gilroy R."/>
        </authorList>
    </citation>
    <scope>NUCLEOTIDE SEQUENCE</scope>
    <source>
        <strain evidence="3">ChiSxjej5B17-1746</strain>
    </source>
</reference>
<feature type="transmembrane region" description="Helical" evidence="2">
    <location>
        <begin position="54"/>
        <end position="71"/>
    </location>
</feature>
<gene>
    <name evidence="3" type="ORF">H9874_07235</name>
</gene>